<dbReference type="SUPFAM" id="SSF52172">
    <property type="entry name" value="CheY-like"/>
    <property type="match status" value="1"/>
</dbReference>
<proteinExistence type="predicted"/>
<evidence type="ECO:0000313" key="3">
    <source>
        <dbReference type="EMBL" id="GLS68788.1"/>
    </source>
</evidence>
<reference evidence="4" key="1">
    <citation type="journal article" date="2019" name="Int. J. Syst. Evol. Microbiol.">
        <title>The Global Catalogue of Microorganisms (GCM) 10K type strain sequencing project: providing services to taxonomists for standard genome sequencing and annotation.</title>
        <authorList>
            <consortium name="The Broad Institute Genomics Platform"/>
            <consortium name="The Broad Institute Genome Sequencing Center for Infectious Disease"/>
            <person name="Wu L."/>
            <person name="Ma J."/>
        </authorList>
    </citation>
    <scope>NUCLEOTIDE SEQUENCE [LARGE SCALE GENOMIC DNA]</scope>
    <source>
        <strain evidence="4">NBRC 103632</strain>
    </source>
</reference>
<sequence length="128" mass="13579">MSAGSLSRRRVLAVEDEYFIAEELEEALRNAGATVLGPVASVDGALALLRTEAAPEAAILDVNLCGEMVYPVADLLTARGVPFVFATGYDQAALPERYAAVRRLEKPFEPPAVLRELGRLLAGTPAPA</sequence>
<accession>A0AA37WS54</accession>
<comment type="caution">
    <text evidence="3">The sequence shown here is derived from an EMBL/GenBank/DDBJ whole genome shotgun (WGS) entry which is preliminary data.</text>
</comment>
<evidence type="ECO:0000313" key="4">
    <source>
        <dbReference type="Proteomes" id="UP001157440"/>
    </source>
</evidence>
<feature type="modified residue" description="4-aspartylphosphate" evidence="1">
    <location>
        <position position="61"/>
    </location>
</feature>
<gene>
    <name evidence="3" type="primary">exsF_1</name>
    <name evidence="3" type="ORF">GCM10007890_08000</name>
</gene>
<evidence type="ECO:0000256" key="1">
    <source>
        <dbReference type="PROSITE-ProRule" id="PRU00169"/>
    </source>
</evidence>
<keyword evidence="1" id="KW-0597">Phosphoprotein</keyword>
<dbReference type="SMART" id="SM00448">
    <property type="entry name" value="REC"/>
    <property type="match status" value="1"/>
</dbReference>
<dbReference type="RefSeq" id="WP_238196027.1">
    <property type="nucleotide sequence ID" value="NZ_BPQZ01000007.1"/>
</dbReference>
<dbReference type="Gene3D" id="3.40.50.2300">
    <property type="match status" value="1"/>
</dbReference>
<dbReference type="EMBL" id="BSPL01000008">
    <property type="protein sequence ID" value="GLS68788.1"/>
    <property type="molecule type" value="Genomic_DNA"/>
</dbReference>
<dbReference type="GO" id="GO:0000160">
    <property type="term" value="P:phosphorelay signal transduction system"/>
    <property type="evidence" value="ECO:0007669"/>
    <property type="project" value="InterPro"/>
</dbReference>
<organism evidence="3 4">
    <name type="scientific">Methylobacterium tardum</name>
    <dbReference type="NCBI Taxonomy" id="374432"/>
    <lineage>
        <taxon>Bacteria</taxon>
        <taxon>Pseudomonadati</taxon>
        <taxon>Pseudomonadota</taxon>
        <taxon>Alphaproteobacteria</taxon>
        <taxon>Hyphomicrobiales</taxon>
        <taxon>Methylobacteriaceae</taxon>
        <taxon>Methylobacterium</taxon>
    </lineage>
</organism>
<dbReference type="AlphaFoldDB" id="A0AA37WS54"/>
<feature type="domain" description="Response regulatory" evidence="2">
    <location>
        <begin position="10"/>
        <end position="121"/>
    </location>
</feature>
<name>A0AA37WS54_9HYPH</name>
<protein>
    <submittedName>
        <fullName evidence="3">Response regulator</fullName>
    </submittedName>
</protein>
<dbReference type="Proteomes" id="UP001157440">
    <property type="component" value="Unassembled WGS sequence"/>
</dbReference>
<dbReference type="PROSITE" id="PS50110">
    <property type="entry name" value="RESPONSE_REGULATORY"/>
    <property type="match status" value="1"/>
</dbReference>
<dbReference type="InterPro" id="IPR001789">
    <property type="entry name" value="Sig_transdc_resp-reg_receiver"/>
</dbReference>
<dbReference type="InterPro" id="IPR011006">
    <property type="entry name" value="CheY-like_superfamily"/>
</dbReference>
<evidence type="ECO:0000259" key="2">
    <source>
        <dbReference type="PROSITE" id="PS50110"/>
    </source>
</evidence>
<keyword evidence="4" id="KW-1185">Reference proteome</keyword>